<reference evidence="7 8" key="1">
    <citation type="journal article" date="2016" name="Proc. Natl. Acad. Sci. U.S.A.">
        <title>Lipid metabolic changes in an early divergent fungus govern the establishment of a mutualistic symbiosis with endobacteria.</title>
        <authorList>
            <person name="Lastovetsky O.A."/>
            <person name="Gaspar M.L."/>
            <person name="Mondo S.J."/>
            <person name="LaButti K.M."/>
            <person name="Sandor L."/>
            <person name="Grigoriev I.V."/>
            <person name="Henry S.A."/>
            <person name="Pawlowska T.E."/>
        </authorList>
    </citation>
    <scope>NUCLEOTIDE SEQUENCE [LARGE SCALE GENOMIC DNA]</scope>
    <source>
        <strain evidence="7 8">ATCC 11559</strain>
    </source>
</reference>
<evidence type="ECO:0000256" key="5">
    <source>
        <dbReference type="ARBA" id="ARBA00023242"/>
    </source>
</evidence>
<dbReference type="GO" id="GO:0003700">
    <property type="term" value="F:DNA-binding transcription factor activity"/>
    <property type="evidence" value="ECO:0007669"/>
    <property type="project" value="InterPro"/>
</dbReference>
<evidence type="ECO:0000259" key="6">
    <source>
        <dbReference type="PROSITE" id="PS50811"/>
    </source>
</evidence>
<dbReference type="VEuPathDB" id="FungiDB:BCV72DRAFT_248625"/>
<dbReference type="AlphaFoldDB" id="A0A1X0RZJ8"/>
<dbReference type="SMART" id="SM00774">
    <property type="entry name" value="WRKY"/>
    <property type="match status" value="1"/>
</dbReference>
<dbReference type="Pfam" id="PF03106">
    <property type="entry name" value="WRKY"/>
    <property type="match status" value="1"/>
</dbReference>
<keyword evidence="5" id="KW-0539">Nucleus</keyword>
<comment type="subcellular location">
    <subcellularLocation>
        <location evidence="1">Nucleus</location>
    </subcellularLocation>
</comment>
<evidence type="ECO:0000313" key="7">
    <source>
        <dbReference type="EMBL" id="ORE17462.1"/>
    </source>
</evidence>
<evidence type="ECO:0000256" key="3">
    <source>
        <dbReference type="ARBA" id="ARBA00023125"/>
    </source>
</evidence>
<dbReference type="VEuPathDB" id="FungiDB:BCV72DRAFT_220275"/>
<gene>
    <name evidence="7" type="ORF">BCV71DRAFT_129884</name>
</gene>
<organism evidence="7 8">
    <name type="scientific">Rhizopus microsporus</name>
    <dbReference type="NCBI Taxonomy" id="58291"/>
    <lineage>
        <taxon>Eukaryota</taxon>
        <taxon>Fungi</taxon>
        <taxon>Fungi incertae sedis</taxon>
        <taxon>Mucoromycota</taxon>
        <taxon>Mucoromycotina</taxon>
        <taxon>Mucoromycetes</taxon>
        <taxon>Mucorales</taxon>
        <taxon>Mucorineae</taxon>
        <taxon>Rhizopodaceae</taxon>
        <taxon>Rhizopus</taxon>
    </lineage>
</organism>
<proteinExistence type="predicted"/>
<evidence type="ECO:0000256" key="2">
    <source>
        <dbReference type="ARBA" id="ARBA00023015"/>
    </source>
</evidence>
<dbReference type="SUPFAM" id="SSF118290">
    <property type="entry name" value="WRKY DNA-binding domain"/>
    <property type="match status" value="1"/>
</dbReference>
<keyword evidence="2" id="KW-0805">Transcription regulation</keyword>
<sequence length="174" mass="20677">MNKETTHCKMNQNDLKAKKTDLQAVISKYQSDPELLKLILMSKVEEDKRRTEEAKLRSKEIDLYLSQRYHYPYRRIMPNEIINKNSNIRRKRSVQAISKVIETHEFPFDDGYFWKTNGNTLQKRTGLKSIYFKCASKDCPVNKTVIEQENGKYMIKYRGQHVSRCNKIEHVKDV</sequence>
<keyword evidence="4" id="KW-0804">Transcription</keyword>
<feature type="domain" description="WRKY" evidence="6">
    <location>
        <begin position="103"/>
        <end position="145"/>
    </location>
</feature>
<accession>A0A1X0RZJ8</accession>
<name>A0A1X0RZJ8_RHIZD</name>
<dbReference type="InterPro" id="IPR003657">
    <property type="entry name" value="WRKY_dom"/>
</dbReference>
<evidence type="ECO:0000313" key="8">
    <source>
        <dbReference type="Proteomes" id="UP000242381"/>
    </source>
</evidence>
<dbReference type="GO" id="GO:0043565">
    <property type="term" value="F:sequence-specific DNA binding"/>
    <property type="evidence" value="ECO:0007669"/>
    <property type="project" value="InterPro"/>
</dbReference>
<dbReference type="Proteomes" id="UP000242381">
    <property type="component" value="Unassembled WGS sequence"/>
</dbReference>
<dbReference type="Gene3D" id="2.20.25.80">
    <property type="entry name" value="WRKY domain"/>
    <property type="match status" value="1"/>
</dbReference>
<evidence type="ECO:0000256" key="4">
    <source>
        <dbReference type="ARBA" id="ARBA00023163"/>
    </source>
</evidence>
<dbReference type="InterPro" id="IPR036576">
    <property type="entry name" value="WRKY_dom_sf"/>
</dbReference>
<evidence type="ECO:0000256" key="1">
    <source>
        <dbReference type="ARBA" id="ARBA00004123"/>
    </source>
</evidence>
<dbReference type="GO" id="GO:0005634">
    <property type="term" value="C:nucleus"/>
    <property type="evidence" value="ECO:0007669"/>
    <property type="project" value="UniProtKB-SubCell"/>
</dbReference>
<dbReference type="PROSITE" id="PS50811">
    <property type="entry name" value="WRKY"/>
    <property type="match status" value="1"/>
</dbReference>
<protein>
    <recommendedName>
        <fullName evidence="6">WRKY domain-containing protein</fullName>
    </recommendedName>
</protein>
<keyword evidence="3" id="KW-0238">DNA-binding</keyword>
<dbReference type="EMBL" id="KV921355">
    <property type="protein sequence ID" value="ORE17462.1"/>
    <property type="molecule type" value="Genomic_DNA"/>
</dbReference>